<dbReference type="Proteomes" id="UP000428260">
    <property type="component" value="Chromosome"/>
</dbReference>
<feature type="domain" description="BIG2" evidence="2">
    <location>
        <begin position="315"/>
        <end position="377"/>
    </location>
</feature>
<dbReference type="AlphaFoldDB" id="A0A6I6K3Y2"/>
<organism evidence="4 5">
    <name type="scientific">Maribellus comscasis</name>
    <dbReference type="NCBI Taxonomy" id="2681766"/>
    <lineage>
        <taxon>Bacteria</taxon>
        <taxon>Pseudomonadati</taxon>
        <taxon>Bacteroidota</taxon>
        <taxon>Bacteroidia</taxon>
        <taxon>Marinilabiliales</taxon>
        <taxon>Prolixibacteraceae</taxon>
        <taxon>Maribellus</taxon>
    </lineage>
</organism>
<evidence type="ECO:0000259" key="2">
    <source>
        <dbReference type="Pfam" id="PF02368"/>
    </source>
</evidence>
<proteinExistence type="predicted"/>
<keyword evidence="1" id="KW-0732">Signal</keyword>
<name>A0A6I6K3Y2_9BACT</name>
<dbReference type="InterPro" id="IPR003343">
    <property type="entry name" value="Big_2"/>
</dbReference>
<accession>A0A6I6K3Y2</accession>
<dbReference type="KEGG" id="mcos:GM418_26755"/>
<feature type="domain" description="Secretion system C-terminal sorting" evidence="3">
    <location>
        <begin position="710"/>
        <end position="779"/>
    </location>
</feature>
<dbReference type="InterPro" id="IPR008964">
    <property type="entry name" value="Invasin/intimin_cell_adhesion"/>
</dbReference>
<dbReference type="Pfam" id="PF18962">
    <property type="entry name" value="Por_Secre_tail"/>
    <property type="match status" value="1"/>
</dbReference>
<evidence type="ECO:0000256" key="1">
    <source>
        <dbReference type="SAM" id="SignalP"/>
    </source>
</evidence>
<evidence type="ECO:0000313" key="5">
    <source>
        <dbReference type="Proteomes" id="UP000428260"/>
    </source>
</evidence>
<evidence type="ECO:0000259" key="3">
    <source>
        <dbReference type="Pfam" id="PF18962"/>
    </source>
</evidence>
<dbReference type="SUPFAM" id="SSF49373">
    <property type="entry name" value="Invasin/intimin cell-adhesion fragments"/>
    <property type="match status" value="1"/>
</dbReference>
<keyword evidence="5" id="KW-1185">Reference proteome</keyword>
<feature type="chain" id="PRO_5026267728" evidence="1">
    <location>
        <begin position="20"/>
        <end position="781"/>
    </location>
</feature>
<protein>
    <submittedName>
        <fullName evidence="4">T9SS type A sorting domain-containing protein</fullName>
    </submittedName>
</protein>
<feature type="signal peptide" evidence="1">
    <location>
        <begin position="1"/>
        <end position="19"/>
    </location>
</feature>
<dbReference type="Pfam" id="PF02368">
    <property type="entry name" value="Big_2"/>
    <property type="match status" value="1"/>
</dbReference>
<dbReference type="RefSeq" id="WP_158870698.1">
    <property type="nucleotide sequence ID" value="NZ_CP046401.1"/>
</dbReference>
<dbReference type="Gene3D" id="2.60.40.1080">
    <property type="match status" value="1"/>
</dbReference>
<gene>
    <name evidence="4" type="ORF">GM418_26755</name>
</gene>
<sequence length="781" mass="85997">MKKLKLLFAILGIPCFAISQNVANRVLEYKPAPGQHINVESIGTPQAAEDMPAEVTNMVSLGSFGGTILVGFKEACVNDPENPYGIDFTIFGNAFSGSSEPGVVWVMKDENKNGTADDTWYEIKGSQHFHSGTRTDYSLTYFKTTTRDILWKDNLGNTGTLKANSYNTQEYYPTSIFFPNYPQDSVTFKGTLLAPAVDSSNPLQYVTEALDFGYADVHARVQGVDLTLPDNPYTNEIEGAGGDPIDLSWAVDEQGNYVDLDSIHFVKITTGNLASVGWLGEISTDVAYLVDVDANTEISGDNELLVVFHHKSKIVTGETLQLEAAFFQNGKLKESNFLFTSQNQEVATVNSLGEIKAENTGETEILVSSNGKTKTTKINVVAPDSIEILSDFSSVYVGDTVLLAANIFDNNKDKLETEIQFELETPGVGSIIEIEGESYFVASQQGNGSITFRVEGFIEKSVSFKISSESDIIHVYFTAKTETENIIPLQKIEVRLSDLNAFVENRNNDFSGIENHALAHAVVSGLQKSGVNFDLRDDENSEGKLYLYSVEKEGEFTYGWGGKTAPVAFAKAWIARVKGSQYLTDFDKVDVAEGDTVVLYHVSEIVNPWDFTQMNVNKDSAVINDEVEVSLLKATCTFSDGVITESVLLPVFNQEIFTEETNYFSDESGKAVVLISSSPPLTIYSETDAVLISEKIITSSRSFADLETQIFPNPVDSKLIVNGKNLTGAQMYIFDMNGKNIWSESAFITSKNIDVQYFNPGIYMLKIVEKSGVKTFKFIKK</sequence>
<dbReference type="InterPro" id="IPR026444">
    <property type="entry name" value="Secre_tail"/>
</dbReference>
<dbReference type="EMBL" id="CP046401">
    <property type="protein sequence ID" value="QGY47132.1"/>
    <property type="molecule type" value="Genomic_DNA"/>
</dbReference>
<dbReference type="NCBIfam" id="TIGR04183">
    <property type="entry name" value="Por_Secre_tail"/>
    <property type="match status" value="1"/>
</dbReference>
<reference evidence="4 5" key="1">
    <citation type="submission" date="2019-11" db="EMBL/GenBank/DDBJ databases">
        <authorList>
            <person name="Zheng R.K."/>
            <person name="Sun C.M."/>
        </authorList>
    </citation>
    <scope>NUCLEOTIDE SEQUENCE [LARGE SCALE GENOMIC DNA]</scope>
    <source>
        <strain evidence="4 5">WC007</strain>
    </source>
</reference>
<evidence type="ECO:0000313" key="4">
    <source>
        <dbReference type="EMBL" id="QGY47132.1"/>
    </source>
</evidence>